<feature type="compositionally biased region" description="Basic and acidic residues" evidence="8">
    <location>
        <begin position="687"/>
        <end position="696"/>
    </location>
</feature>
<dbReference type="PANTHER" id="PTHR21568">
    <property type="entry name" value="TRNA PSEUDOURIDINE SYNTHASE PUS10"/>
    <property type="match status" value="1"/>
</dbReference>
<dbReference type="GO" id="GO:0160148">
    <property type="term" value="F:tRNA pseudouridine(55) synthase activity"/>
    <property type="evidence" value="ECO:0007669"/>
    <property type="project" value="UniProtKB-EC"/>
</dbReference>
<dbReference type="PANTHER" id="PTHR21568:SF0">
    <property type="entry name" value="TRNA PSEUDOURIDINE SYNTHASE PUS10"/>
    <property type="match status" value="1"/>
</dbReference>
<dbReference type="SUPFAM" id="SSF55120">
    <property type="entry name" value="Pseudouridine synthase"/>
    <property type="match status" value="1"/>
</dbReference>
<dbReference type="FunFam" id="3.30.70.3190:FF:000001">
    <property type="entry name" value="tRNA pseudouridine synthase Pus10"/>
    <property type="match status" value="1"/>
</dbReference>
<evidence type="ECO:0000256" key="6">
    <source>
        <dbReference type="ARBA" id="ARBA00079393"/>
    </source>
</evidence>
<comment type="caution">
    <text evidence="10">The sequence shown here is derived from an EMBL/GenBank/DDBJ whole genome shotgun (WGS) entry which is preliminary data.</text>
</comment>
<dbReference type="GO" id="GO:0031119">
    <property type="term" value="P:tRNA pseudouridine synthesis"/>
    <property type="evidence" value="ECO:0007669"/>
    <property type="project" value="UniProtKB-ARBA"/>
</dbReference>
<dbReference type="AlphaFoldDB" id="A0A836CNG6"/>
<reference evidence="10" key="1">
    <citation type="submission" date="2021-02" db="EMBL/GenBank/DDBJ databases">
        <title>First Annotated Genome of the Yellow-green Alga Tribonema minus.</title>
        <authorList>
            <person name="Mahan K.M."/>
        </authorList>
    </citation>
    <scope>NUCLEOTIDE SEQUENCE</scope>
    <source>
        <strain evidence="10">UTEX B ZZ1240</strain>
    </source>
</reference>
<keyword evidence="3" id="KW-0819">tRNA processing</keyword>
<dbReference type="InterPro" id="IPR020103">
    <property type="entry name" value="PsdUridine_synth_cat_dom_sf"/>
</dbReference>
<evidence type="ECO:0000313" key="10">
    <source>
        <dbReference type="EMBL" id="KAG5193015.1"/>
    </source>
</evidence>
<proteinExistence type="inferred from homology"/>
<evidence type="ECO:0000256" key="1">
    <source>
        <dbReference type="ARBA" id="ARBA00009652"/>
    </source>
</evidence>
<evidence type="ECO:0000256" key="8">
    <source>
        <dbReference type="SAM" id="MobiDB-lite"/>
    </source>
</evidence>
<evidence type="ECO:0000256" key="7">
    <source>
        <dbReference type="ARBA" id="ARBA00083669"/>
    </source>
</evidence>
<feature type="compositionally biased region" description="Low complexity" evidence="8">
    <location>
        <begin position="375"/>
        <end position="397"/>
    </location>
</feature>
<dbReference type="InterPro" id="IPR039894">
    <property type="entry name" value="Pus10-like"/>
</dbReference>
<dbReference type="InterPro" id="IPR048741">
    <property type="entry name" value="Pus10-like_C"/>
</dbReference>
<dbReference type="EMBL" id="JAFCMP010000001">
    <property type="protein sequence ID" value="KAG5193015.1"/>
    <property type="molecule type" value="Genomic_DNA"/>
</dbReference>
<sequence>MGDLGTPAVRITPQSDASAAGLAKAIESLLAGRFTSEAWAALRGSRVCDRCVLRLAGCSSAEVYSAADPALAAALEAACPSGPVNPEAAPPCPLCLGILQTSGTSHDAVAAAAAAESCNNLQEAAPQQEPAPPSALSSAAVAADILDRCRQALRESGHTAAQGVALHLTLPPCLPVHEKAFFLAHAAHFDSSTIAKVVDHKDALRFMLAPQLEALFGGSCSTACELSLMLTVTSEAADSQAAHLLRIPLPKQQRRYQKQGGWRKRLKADSCTYLTHSAVAKSMGLPCRHERHCSRASSRNLNLTGKTPAQILTRILSASSEASKSHLTLRAVLPPQGIAEASQSTRAGLAAWAAAWSAAVAMQPSQQQCSAADTAQQQQRSPAAAAQQQHSGTAAVQQQQQRGVGAAAAAAAAPLQCAAALERQPQYVFGRYRKLSRSVPQSPWTVGRGADAVRIGDASVQEIVAAPLEALARCREVKLAGAGREDMDVRMLGNGRPFVLEVIDSKVTAQQLADALPRLQREVNACTGLNSEGAVEVSDFKLVGRDIYSQIQEGAEGKRKHYRCVVWTSRDVSQAELDAALHAHPPGADLEVRQSTPVRVLHRRAALTRVKTVRALRAARVAPRFFVLSLTTSAGTYVKEFVHGDLGRTVPSVGALLGCRADILQLDVVGVDDRWSQEGGGEGGGACRDDDNVGSA</sequence>
<gene>
    <name evidence="10" type="ORF">JKP88DRAFT_260866</name>
</gene>
<feature type="region of interest" description="Disordered" evidence="8">
    <location>
        <begin position="371"/>
        <end position="397"/>
    </location>
</feature>
<evidence type="ECO:0000256" key="5">
    <source>
        <dbReference type="ARBA" id="ARBA00075270"/>
    </source>
</evidence>
<feature type="domain" description="Pus10-like C-terminal" evidence="9">
    <location>
        <begin position="427"/>
        <end position="672"/>
    </location>
</feature>
<evidence type="ECO:0000313" key="11">
    <source>
        <dbReference type="Proteomes" id="UP000664859"/>
    </source>
</evidence>
<dbReference type="OrthoDB" id="271937at2759"/>
<organism evidence="10 11">
    <name type="scientific">Tribonema minus</name>
    <dbReference type="NCBI Taxonomy" id="303371"/>
    <lineage>
        <taxon>Eukaryota</taxon>
        <taxon>Sar</taxon>
        <taxon>Stramenopiles</taxon>
        <taxon>Ochrophyta</taxon>
        <taxon>PX clade</taxon>
        <taxon>Xanthophyceae</taxon>
        <taxon>Tribonematales</taxon>
        <taxon>Tribonemataceae</taxon>
        <taxon>Tribonema</taxon>
    </lineage>
</organism>
<dbReference type="Gene3D" id="3.30.70.3190">
    <property type="match status" value="1"/>
</dbReference>
<evidence type="ECO:0000256" key="2">
    <source>
        <dbReference type="ARBA" id="ARBA00012787"/>
    </source>
</evidence>
<dbReference type="Gene3D" id="3.30.70.2510">
    <property type="match status" value="1"/>
</dbReference>
<feature type="region of interest" description="Disordered" evidence="8">
    <location>
        <begin position="676"/>
        <end position="696"/>
    </location>
</feature>
<evidence type="ECO:0000259" key="9">
    <source>
        <dbReference type="Pfam" id="PF21238"/>
    </source>
</evidence>
<protein>
    <recommendedName>
        <fullName evidence="2">tRNA pseudouridine(55) synthase</fullName>
        <ecNumber evidence="2">5.4.99.25</ecNumber>
    </recommendedName>
    <alternativeName>
        <fullName evidence="7">tRNA pseudouridine 55 synthase</fullName>
    </alternativeName>
    <alternativeName>
        <fullName evidence="5">tRNA pseudouridylate synthase</fullName>
    </alternativeName>
    <alternativeName>
        <fullName evidence="6">tRNA-uridine isomerase</fullName>
    </alternativeName>
</protein>
<accession>A0A836CNG6</accession>
<evidence type="ECO:0000256" key="3">
    <source>
        <dbReference type="ARBA" id="ARBA00022694"/>
    </source>
</evidence>
<dbReference type="FunFam" id="3.30.70.2510:FF:000001">
    <property type="entry name" value="tRNA pseudouridine synthase Pus10"/>
    <property type="match status" value="1"/>
</dbReference>
<dbReference type="GO" id="GO:0003723">
    <property type="term" value="F:RNA binding"/>
    <property type="evidence" value="ECO:0007669"/>
    <property type="project" value="InterPro"/>
</dbReference>
<dbReference type="Proteomes" id="UP000664859">
    <property type="component" value="Unassembled WGS sequence"/>
</dbReference>
<keyword evidence="4" id="KW-0413">Isomerase</keyword>
<dbReference type="EC" id="5.4.99.25" evidence="2"/>
<keyword evidence="11" id="KW-1185">Reference proteome</keyword>
<evidence type="ECO:0000256" key="4">
    <source>
        <dbReference type="ARBA" id="ARBA00023235"/>
    </source>
</evidence>
<name>A0A836CNG6_9STRA</name>
<dbReference type="Pfam" id="PF21238">
    <property type="entry name" value="Pus10_C"/>
    <property type="match status" value="1"/>
</dbReference>
<comment type="similarity">
    <text evidence="1">Belongs to the pseudouridine synthase Pus10 family.</text>
</comment>